<organism evidence="5 6">
    <name type="scientific">Cristinia sonorae</name>
    <dbReference type="NCBI Taxonomy" id="1940300"/>
    <lineage>
        <taxon>Eukaryota</taxon>
        <taxon>Fungi</taxon>
        <taxon>Dikarya</taxon>
        <taxon>Basidiomycota</taxon>
        <taxon>Agaricomycotina</taxon>
        <taxon>Agaricomycetes</taxon>
        <taxon>Agaricomycetidae</taxon>
        <taxon>Agaricales</taxon>
        <taxon>Pleurotineae</taxon>
        <taxon>Stephanosporaceae</taxon>
        <taxon>Cristinia</taxon>
    </lineage>
</organism>
<dbReference type="InterPro" id="IPR002347">
    <property type="entry name" value="SDR_fam"/>
</dbReference>
<evidence type="ECO:0000313" key="5">
    <source>
        <dbReference type="EMBL" id="KAH8074791.1"/>
    </source>
</evidence>
<dbReference type="Proteomes" id="UP000813824">
    <property type="component" value="Unassembled WGS sequence"/>
</dbReference>
<dbReference type="GO" id="GO:0005783">
    <property type="term" value="C:endoplasmic reticulum"/>
    <property type="evidence" value="ECO:0007669"/>
    <property type="project" value="TreeGrafter"/>
</dbReference>
<dbReference type="Gene3D" id="3.40.50.720">
    <property type="entry name" value="NAD(P)-binding Rossmann-like Domain"/>
    <property type="match status" value="1"/>
</dbReference>
<dbReference type="OrthoDB" id="1933717at2759"/>
<accession>A0A8K0XK24</accession>
<dbReference type="InterPro" id="IPR036291">
    <property type="entry name" value="NAD(P)-bd_dom_sf"/>
</dbReference>
<evidence type="ECO:0000313" key="6">
    <source>
        <dbReference type="Proteomes" id="UP000813824"/>
    </source>
</evidence>
<keyword evidence="6" id="KW-1185">Reference proteome</keyword>
<comment type="caution">
    <text evidence="5">The sequence shown here is derived from an EMBL/GenBank/DDBJ whole genome shotgun (WGS) entry which is preliminary data.</text>
</comment>
<dbReference type="EMBL" id="JAEVFJ010000071">
    <property type="protein sequence ID" value="KAH8074791.1"/>
    <property type="molecule type" value="Genomic_DNA"/>
</dbReference>
<proteinExistence type="inferred from homology"/>
<evidence type="ECO:0000256" key="2">
    <source>
        <dbReference type="ARBA" id="ARBA00022857"/>
    </source>
</evidence>
<dbReference type="PANTHER" id="PTHR44169:SF3">
    <property type="entry name" value="SHORT-CHAIN DEHYDROGENASE SRDE"/>
    <property type="match status" value="1"/>
</dbReference>
<dbReference type="GO" id="GO:0004806">
    <property type="term" value="F:triacylglycerol lipase activity"/>
    <property type="evidence" value="ECO:0007669"/>
    <property type="project" value="TreeGrafter"/>
</dbReference>
<dbReference type="PRINTS" id="PR00081">
    <property type="entry name" value="GDHRDH"/>
</dbReference>
<evidence type="ECO:0000256" key="3">
    <source>
        <dbReference type="ARBA" id="ARBA00023002"/>
    </source>
</evidence>
<dbReference type="GO" id="GO:0000140">
    <property type="term" value="F:acylglycerone-phosphate reductase (NADP+) activity"/>
    <property type="evidence" value="ECO:0007669"/>
    <property type="project" value="TreeGrafter"/>
</dbReference>
<name>A0A8K0XK24_9AGAR</name>
<dbReference type="PROSITE" id="PS00061">
    <property type="entry name" value="ADH_SHORT"/>
    <property type="match status" value="1"/>
</dbReference>
<reference evidence="5" key="1">
    <citation type="journal article" date="2021" name="New Phytol.">
        <title>Evolutionary innovations through gain and loss of genes in the ectomycorrhizal Boletales.</title>
        <authorList>
            <person name="Wu G."/>
            <person name="Miyauchi S."/>
            <person name="Morin E."/>
            <person name="Kuo A."/>
            <person name="Drula E."/>
            <person name="Varga T."/>
            <person name="Kohler A."/>
            <person name="Feng B."/>
            <person name="Cao Y."/>
            <person name="Lipzen A."/>
            <person name="Daum C."/>
            <person name="Hundley H."/>
            <person name="Pangilinan J."/>
            <person name="Johnson J."/>
            <person name="Barry K."/>
            <person name="LaButti K."/>
            <person name="Ng V."/>
            <person name="Ahrendt S."/>
            <person name="Min B."/>
            <person name="Choi I.G."/>
            <person name="Park H."/>
            <person name="Plett J.M."/>
            <person name="Magnuson J."/>
            <person name="Spatafora J.W."/>
            <person name="Nagy L.G."/>
            <person name="Henrissat B."/>
            <person name="Grigoriev I.V."/>
            <person name="Yang Z.L."/>
            <person name="Xu J."/>
            <person name="Martin F.M."/>
        </authorList>
    </citation>
    <scope>NUCLEOTIDE SEQUENCE</scope>
    <source>
        <strain evidence="5">KKN 215</strain>
    </source>
</reference>
<dbReference type="PRINTS" id="PR00080">
    <property type="entry name" value="SDRFAMILY"/>
</dbReference>
<dbReference type="InterPro" id="IPR020904">
    <property type="entry name" value="Sc_DH/Rdtase_CS"/>
</dbReference>
<dbReference type="Pfam" id="PF00106">
    <property type="entry name" value="adh_short"/>
    <property type="match status" value="1"/>
</dbReference>
<dbReference type="GO" id="GO:0005811">
    <property type="term" value="C:lipid droplet"/>
    <property type="evidence" value="ECO:0007669"/>
    <property type="project" value="TreeGrafter"/>
</dbReference>
<keyword evidence="2" id="KW-0521">NADP</keyword>
<dbReference type="AlphaFoldDB" id="A0A8K0XK24"/>
<evidence type="ECO:0000256" key="1">
    <source>
        <dbReference type="ARBA" id="ARBA00006484"/>
    </source>
</evidence>
<dbReference type="CDD" id="cd05374">
    <property type="entry name" value="17beta-HSD-like_SDR_c"/>
    <property type="match status" value="1"/>
</dbReference>
<dbReference type="PANTHER" id="PTHR44169">
    <property type="entry name" value="NADPH-DEPENDENT 1-ACYLDIHYDROXYACETONE PHOSPHATE REDUCTASE"/>
    <property type="match status" value="1"/>
</dbReference>
<gene>
    <name evidence="5" type="ORF">BXZ70DRAFT_744501</name>
</gene>
<dbReference type="SUPFAM" id="SSF51735">
    <property type="entry name" value="NAD(P)-binding Rossmann-fold domains"/>
    <property type="match status" value="1"/>
</dbReference>
<evidence type="ECO:0000256" key="4">
    <source>
        <dbReference type="RuleBase" id="RU000363"/>
    </source>
</evidence>
<sequence>MQRTVLITGCSNGGIGHELALQLHSKGMKVIATARKVSTMTELTAVGIETLELDVTSSESIQRLKTQVEKITGGTLDVLVNNAGVCYEATVSDDTVPSIKTLFDVNVFGLIGTTQAFIPLLIESNKRQLLASGSSSGTPFAFAARIVQIGSITAGMPMPFYSAYNASKAAVLQYGNTLRVELAPFGVKVITIHSGKVQTRFVRWGGATLPEDSVFSPVKDVYEGLGANVFTLRAVPLIPYVQELSGHIVKPNPRAFYWMGNSSGLARVFDLFFPRTLWDTLFGKLFQLKRLAVAFKTAAVNSARL</sequence>
<comment type="similarity">
    <text evidence="1 4">Belongs to the short-chain dehydrogenases/reductases (SDR) family.</text>
</comment>
<protein>
    <submittedName>
        <fullName evidence="5">Uncharacterized protein</fullName>
    </submittedName>
</protein>
<dbReference type="GO" id="GO:0006654">
    <property type="term" value="P:phosphatidic acid biosynthetic process"/>
    <property type="evidence" value="ECO:0007669"/>
    <property type="project" value="TreeGrafter"/>
</dbReference>
<dbReference type="GO" id="GO:0019433">
    <property type="term" value="P:triglyceride catabolic process"/>
    <property type="evidence" value="ECO:0007669"/>
    <property type="project" value="TreeGrafter"/>
</dbReference>
<keyword evidence="3" id="KW-0560">Oxidoreductase</keyword>